<dbReference type="Pfam" id="PF23469">
    <property type="entry name" value="KH_12"/>
    <property type="match status" value="1"/>
</dbReference>
<evidence type="ECO:0000256" key="9">
    <source>
        <dbReference type="ARBA" id="ARBA00050029"/>
    </source>
</evidence>
<dbReference type="SMART" id="SM00487">
    <property type="entry name" value="DEXDc"/>
    <property type="match status" value="2"/>
</dbReference>
<dbReference type="SMART" id="SM00490">
    <property type="entry name" value="HELICc"/>
    <property type="match status" value="2"/>
</dbReference>
<accession>A0AA36GGY3</accession>
<dbReference type="PROSITE" id="PS00039">
    <property type="entry name" value="DEAD_ATP_HELICASE"/>
    <property type="match status" value="1"/>
</dbReference>
<keyword evidence="2" id="KW-0547">Nucleotide-binding</keyword>
<dbReference type="PANTHER" id="PTHR18934:SF118">
    <property type="entry name" value="ATP-DEPENDENT RNA HELICASE DHX33"/>
    <property type="match status" value="1"/>
</dbReference>
<keyword evidence="17" id="KW-1185">Reference proteome</keyword>
<dbReference type="CDD" id="cd18791">
    <property type="entry name" value="SF2_C_RHA"/>
    <property type="match status" value="1"/>
</dbReference>
<feature type="domain" description="Helicase ATP-binding" evidence="13">
    <location>
        <begin position="334"/>
        <end position="512"/>
    </location>
</feature>
<feature type="region of interest" description="Disordered" evidence="12">
    <location>
        <begin position="992"/>
        <end position="1013"/>
    </location>
</feature>
<evidence type="ECO:0000256" key="10">
    <source>
        <dbReference type="ARBA" id="ARBA00050042"/>
    </source>
</evidence>
<feature type="region of interest" description="Disordered" evidence="12">
    <location>
        <begin position="96"/>
        <end position="177"/>
    </location>
</feature>
<evidence type="ECO:0000256" key="5">
    <source>
        <dbReference type="ARBA" id="ARBA00022840"/>
    </source>
</evidence>
<dbReference type="InterPro" id="IPR002464">
    <property type="entry name" value="DNA/RNA_helicase_DEAH_CS"/>
</dbReference>
<dbReference type="FunFam" id="3.40.50.300:FF:000079">
    <property type="entry name" value="probable ATP-dependent RNA helicase DDX17"/>
    <property type="match status" value="1"/>
</dbReference>
<evidence type="ECO:0000259" key="14">
    <source>
        <dbReference type="PROSITE" id="PS51194"/>
    </source>
</evidence>
<dbReference type="Pfam" id="PF21010">
    <property type="entry name" value="HA2_C"/>
    <property type="match status" value="1"/>
</dbReference>
<evidence type="ECO:0000313" key="16">
    <source>
        <dbReference type="EMBL" id="CAJ0584811.1"/>
    </source>
</evidence>
<dbReference type="PROSITE" id="PS00690">
    <property type="entry name" value="DEAH_ATP_HELICASE"/>
    <property type="match status" value="1"/>
</dbReference>
<feature type="domain" description="Helicase C-terminal" evidence="14">
    <location>
        <begin position="539"/>
        <end position="701"/>
    </location>
</feature>
<evidence type="ECO:0000313" key="17">
    <source>
        <dbReference type="Proteomes" id="UP001177023"/>
    </source>
</evidence>
<evidence type="ECO:0000256" key="6">
    <source>
        <dbReference type="ARBA" id="ARBA00038511"/>
    </source>
</evidence>
<dbReference type="Gene3D" id="3.40.50.300">
    <property type="entry name" value="P-loop containing nucleotide triphosphate hydrolases"/>
    <property type="match status" value="4"/>
</dbReference>
<dbReference type="EC" id="3.6.4.13" evidence="1"/>
<gene>
    <name evidence="16" type="ORF">MSPICULIGERA_LOCUS22851</name>
</gene>
<evidence type="ECO:0000256" key="8">
    <source>
        <dbReference type="ARBA" id="ARBA00049949"/>
    </source>
</evidence>
<feature type="compositionally biased region" description="Basic and acidic residues" evidence="12">
    <location>
        <begin position="100"/>
        <end position="139"/>
    </location>
</feature>
<feature type="compositionally biased region" description="Basic and acidic residues" evidence="12">
    <location>
        <begin position="54"/>
        <end position="65"/>
    </location>
</feature>
<dbReference type="InterPro" id="IPR014014">
    <property type="entry name" value="RNA_helicase_DEAD_Q_motif"/>
</dbReference>
<feature type="short sequence motif" description="Q motif" evidence="11">
    <location>
        <begin position="303"/>
        <end position="331"/>
    </location>
</feature>
<proteinExistence type="inferred from homology"/>
<feature type="compositionally biased region" description="Acidic residues" evidence="12">
    <location>
        <begin position="140"/>
        <end position="157"/>
    </location>
</feature>
<dbReference type="Proteomes" id="UP001177023">
    <property type="component" value="Unassembled WGS sequence"/>
</dbReference>
<keyword evidence="4" id="KW-0347">Helicase</keyword>
<dbReference type="InterPro" id="IPR056149">
    <property type="entry name" value="PRP5/DDX46/KHDC4_KH"/>
</dbReference>
<evidence type="ECO:0000256" key="3">
    <source>
        <dbReference type="ARBA" id="ARBA00022801"/>
    </source>
</evidence>
<dbReference type="EMBL" id="CATQJA010002701">
    <property type="protein sequence ID" value="CAJ0584811.1"/>
    <property type="molecule type" value="Genomic_DNA"/>
</dbReference>
<dbReference type="SUPFAM" id="SSF52540">
    <property type="entry name" value="P-loop containing nucleoside triphosphate hydrolases"/>
    <property type="match status" value="3"/>
</dbReference>
<dbReference type="GO" id="GO:0016787">
    <property type="term" value="F:hydrolase activity"/>
    <property type="evidence" value="ECO:0007669"/>
    <property type="project" value="UniProtKB-KW"/>
</dbReference>
<organism evidence="16 17">
    <name type="scientific">Mesorhabditis spiculigera</name>
    <dbReference type="NCBI Taxonomy" id="96644"/>
    <lineage>
        <taxon>Eukaryota</taxon>
        <taxon>Metazoa</taxon>
        <taxon>Ecdysozoa</taxon>
        <taxon>Nematoda</taxon>
        <taxon>Chromadorea</taxon>
        <taxon>Rhabditida</taxon>
        <taxon>Rhabditina</taxon>
        <taxon>Rhabditomorpha</taxon>
        <taxon>Rhabditoidea</taxon>
        <taxon>Rhabditidae</taxon>
        <taxon>Mesorhabditinae</taxon>
        <taxon>Mesorhabditis</taxon>
    </lineage>
</organism>
<dbReference type="GO" id="GO:0005524">
    <property type="term" value="F:ATP binding"/>
    <property type="evidence" value="ECO:0007669"/>
    <property type="project" value="UniProtKB-KW"/>
</dbReference>
<name>A0AA36GGY3_9BILA</name>
<dbReference type="GO" id="GO:0003724">
    <property type="term" value="F:RNA helicase activity"/>
    <property type="evidence" value="ECO:0007669"/>
    <property type="project" value="UniProtKB-EC"/>
</dbReference>
<dbReference type="InterPro" id="IPR011709">
    <property type="entry name" value="DEAD-box_helicase_OB_fold"/>
</dbReference>
<feature type="domain" description="Helicase ATP-binding" evidence="13">
    <location>
        <begin position="1026"/>
        <end position="1195"/>
    </location>
</feature>
<keyword evidence="3" id="KW-0378">Hydrolase</keyword>
<comment type="catalytic activity">
    <reaction evidence="7">
        <text>ATP + H2O = ADP + phosphate + H(+)</text>
        <dbReference type="Rhea" id="RHEA:13065"/>
        <dbReference type="ChEBI" id="CHEBI:15377"/>
        <dbReference type="ChEBI" id="CHEBI:15378"/>
        <dbReference type="ChEBI" id="CHEBI:30616"/>
        <dbReference type="ChEBI" id="CHEBI:43474"/>
        <dbReference type="ChEBI" id="CHEBI:456216"/>
        <dbReference type="EC" id="3.6.4.13"/>
    </reaction>
</comment>
<dbReference type="InterPro" id="IPR001650">
    <property type="entry name" value="Helicase_C-like"/>
</dbReference>
<evidence type="ECO:0000256" key="12">
    <source>
        <dbReference type="SAM" id="MobiDB-lite"/>
    </source>
</evidence>
<protein>
    <recommendedName>
        <fullName evidence="9">Probable ATP-dependent RNA helicase DDX46</fullName>
        <ecNumber evidence="1">3.6.4.13</ecNumber>
    </recommendedName>
    <alternativeName>
        <fullName evidence="10">DEAD box protein 46</fullName>
    </alternativeName>
</protein>
<evidence type="ECO:0000256" key="4">
    <source>
        <dbReference type="ARBA" id="ARBA00022806"/>
    </source>
</evidence>
<dbReference type="SMART" id="SM00847">
    <property type="entry name" value="HA2"/>
    <property type="match status" value="1"/>
</dbReference>
<reference evidence="16" key="1">
    <citation type="submission" date="2023-06" db="EMBL/GenBank/DDBJ databases">
        <authorList>
            <person name="Delattre M."/>
        </authorList>
    </citation>
    <scope>NUCLEOTIDE SEQUENCE</scope>
    <source>
        <strain evidence="16">AF72</strain>
    </source>
</reference>
<dbReference type="Pfam" id="PF00270">
    <property type="entry name" value="DEAD"/>
    <property type="match status" value="2"/>
</dbReference>
<dbReference type="CDD" id="cd18787">
    <property type="entry name" value="SF2_C_DEAD"/>
    <property type="match status" value="1"/>
</dbReference>
<dbReference type="InterPro" id="IPR011545">
    <property type="entry name" value="DEAD/DEAH_box_helicase_dom"/>
</dbReference>
<comment type="caution">
    <text evidence="16">The sequence shown here is derived from an EMBL/GenBank/DDBJ whole genome shotgun (WGS) entry which is preliminary data.</text>
</comment>
<keyword evidence="5" id="KW-0067">ATP-binding</keyword>
<dbReference type="GO" id="GO:0045943">
    <property type="term" value="P:positive regulation of transcription by RNA polymerase I"/>
    <property type="evidence" value="ECO:0007669"/>
    <property type="project" value="TreeGrafter"/>
</dbReference>
<evidence type="ECO:0000256" key="1">
    <source>
        <dbReference type="ARBA" id="ARBA00012552"/>
    </source>
</evidence>
<dbReference type="Pfam" id="PF00271">
    <property type="entry name" value="Helicase_C"/>
    <property type="match status" value="2"/>
</dbReference>
<dbReference type="InterPro" id="IPR014001">
    <property type="entry name" value="Helicase_ATP-bd"/>
</dbReference>
<dbReference type="GO" id="GO:0043186">
    <property type="term" value="C:P granule"/>
    <property type="evidence" value="ECO:0007669"/>
    <property type="project" value="UniProtKB-ARBA"/>
</dbReference>
<evidence type="ECO:0000256" key="11">
    <source>
        <dbReference type="PROSITE-ProRule" id="PRU00552"/>
    </source>
</evidence>
<dbReference type="PANTHER" id="PTHR18934">
    <property type="entry name" value="ATP-DEPENDENT RNA HELICASE"/>
    <property type="match status" value="1"/>
</dbReference>
<dbReference type="Pfam" id="PF07717">
    <property type="entry name" value="OB_NTP_bind"/>
    <property type="match status" value="1"/>
</dbReference>
<feature type="region of interest" description="Disordered" evidence="12">
    <location>
        <begin position="1"/>
        <end position="71"/>
    </location>
</feature>
<dbReference type="PROSITE" id="PS51194">
    <property type="entry name" value="HELICASE_CTER"/>
    <property type="match status" value="2"/>
</dbReference>
<feature type="non-terminal residue" evidence="16">
    <location>
        <position position="1657"/>
    </location>
</feature>
<dbReference type="Gene3D" id="1.20.120.1080">
    <property type="match status" value="1"/>
</dbReference>
<evidence type="ECO:0000256" key="2">
    <source>
        <dbReference type="ARBA" id="ARBA00022741"/>
    </source>
</evidence>
<feature type="domain" description="DEAD-box RNA helicase Q" evidence="15">
    <location>
        <begin position="303"/>
        <end position="331"/>
    </location>
</feature>
<evidence type="ECO:0000259" key="13">
    <source>
        <dbReference type="PROSITE" id="PS51192"/>
    </source>
</evidence>
<dbReference type="FunFam" id="3.40.50.300:FF:000145">
    <property type="entry name" value="probable ATP-dependent RNA helicase DHX40"/>
    <property type="match status" value="1"/>
</dbReference>
<sequence length="1657" mass="186766">MGKDSRDRDRDRKKDRKKDRDRDEKKSRKRSRSRDRERRRSRSRSPHEKKRKRESGESKVKKEESPISDTEVNLNIAEIVDMKGPDQNYILQKLAKQRKERIESERARKAHLSKGEAAREARGEKSGLDEKGEKKKWSLEDDDDDLLEGIEEMDDTPAETASEPPKPEVEKPEEMEEDDPLDAFMNSISKNVKKPTTVKKGGVVTLKVEKEEKRDRGEIMEAEDMTEVNTEEAPEIKGMASLTTKGRMLAPTDHERVYYRDFRKCFYNETSEIKRMTKAEVEAYREELDGIKVRGKKVPKPIKSWAQTGVDTKTLQILKKQNYEKPTPIQAQALPAILSGRDVIGIAKTGSGKTLAFLLPMLRHVLDQDPLEDMDGPIAVIMSPTRELAMQTWKEANKFAKLHGLRVVCVYGGVGISEQIADLKRGAEIVVCTPGRMIEMLAANSGKVTNLRRCTYLVLDEADRMFDMGFEPQVMKIVENIRPTRQTVLFSATFPRQMEALAKKTLRDPVEIQVGGRSVVCSDVSQHTCILEEHQKLLKLLELLGIYYEQGSVIVFVDKQEKADEMLTELISNGYKNVASLHGGIDQFDRDSTITDFKNGIIKILVATSVAARGLDVKGLILVVNYDCPNHYEDYVHRVGRTGRAGNQGFAYTFFLPEGQERMAGEVVKAFETSGVTPPADLKAMWEKLQAEMKAQGKEIHLGGKGFAGSGYKYDEAEAVAVASQKTMAKLVAGMEAGEDDDDDTFGEMDKLCKSKKRMVNGSMPVRKVEDGPVANAAAVESKKEQAAKIAAKIAKDKIATGEKVAAETSGTAAILRGDANALKLSSKQTAQQIAEKLNSRLNYIADESMSMLGHSEEQEYFEEELEINDFPQQVRYKICSRDNLRHINEYADVGISVKGTFYPPKREPKPGQDPKLFLFLEARTEFNLRKAKEEIFRIMRESMKSIAVSTAGRAPAGRLKRKMAKAPEVLAVAKKRKWKNKKVVMPDMAEPEAVEQPTNRKRKYEGTSGVDRPHLPIDDVSNEIVRVLSTDGVHIFIGETGSGKSTQLPKLALLAGWCDAGGRIAITQPRRVAAISLAVRVSQEVGKELGDEVGYRVRFESQACEATRLLYMTDGILLREAMMDPLLKEYAGVIVDEAHERSLHSDILLAVLRRARRLRMKKGKAPLRIVVMSATIEAESFTAYFNTKEPVNVIEGRTYPIQLMYAEKMDPTINDHVHDALVTVMNVHKERAVSDDILVFLTGREEIDIAIKKVTLANEKLENKIYPLPLYAAMTPQQQMRVFQPAPEGQRKVIFSTNVAETSVTIPGIRIVVDSGKVKMKNFTAENRIDVLKIQNISKAQAQQRAGRAGREAPGICYRLYPEKHYQKTMGKSTVPEILRSNLVLLELLKIGWKNIETLDLIDQPEESSIKLGLAQLESMKAVERNEAGRIVLTHIGQCLLRFPVPPEHGRVILAASNHGCIEEVLWIVACMSAETIFVNEGKDEEQQRIRDRYRTAEGDHLTLFNICNIFRAEKKKNKFGLREFCQRNGLNMRTLNTVMKIRNQLREAAKDLCEMKSCGGNRDSIRRALADGMFMNACIYDRQEDRYRLMVNPSVLLRIHPSSSLARSKPRCFVFTELVRTSDLYARDVTLVEEDWVNDKVAAYKKHMFDVTAQF</sequence>
<dbReference type="InterPro" id="IPR027417">
    <property type="entry name" value="P-loop_NTPase"/>
</dbReference>
<dbReference type="PROSITE" id="PS51195">
    <property type="entry name" value="Q_MOTIF"/>
    <property type="match status" value="1"/>
</dbReference>
<dbReference type="InterPro" id="IPR000629">
    <property type="entry name" value="RNA-helicase_DEAD-box_CS"/>
</dbReference>
<feature type="compositionally biased region" description="Basic residues" evidence="12">
    <location>
        <begin position="27"/>
        <end position="53"/>
    </location>
</feature>
<dbReference type="CDD" id="cd17953">
    <property type="entry name" value="DEADc_DDX46"/>
    <property type="match status" value="1"/>
</dbReference>
<dbReference type="PROSITE" id="PS51192">
    <property type="entry name" value="HELICASE_ATP_BIND_1"/>
    <property type="match status" value="2"/>
</dbReference>
<dbReference type="GO" id="GO:0005730">
    <property type="term" value="C:nucleolus"/>
    <property type="evidence" value="ECO:0007669"/>
    <property type="project" value="UniProtKB-ARBA"/>
</dbReference>
<feature type="domain" description="Helicase C-terminal" evidence="14">
    <location>
        <begin position="1221"/>
        <end position="1398"/>
    </location>
</feature>
<evidence type="ECO:0000259" key="15">
    <source>
        <dbReference type="PROSITE" id="PS51195"/>
    </source>
</evidence>
<comment type="function">
    <text evidence="8">Component of the 17S U2 SnRNP complex of the spliceosome, a large ribonucleoprotein complex that removes introns from transcribed pre-mRNAs. The 17S U2 SnRNP complex (1) directly participates in early spliceosome assembly and (2) mediates recognition of the intron branch site during pre-mRNA splicing by promoting the selection of the pre-mRNA branch-site adenosine, the nucleophile for the first step of splicing. Within the 17S U2 SnRNP complex, DDX46 plays essential roles during assembly of pre-spliceosome and proofreading of the branch site.</text>
</comment>
<feature type="compositionally biased region" description="Basic and acidic residues" evidence="12">
    <location>
        <begin position="1"/>
        <end position="26"/>
    </location>
</feature>
<evidence type="ECO:0000256" key="7">
    <source>
        <dbReference type="ARBA" id="ARBA00047984"/>
    </source>
</evidence>
<dbReference type="InterPro" id="IPR007502">
    <property type="entry name" value="Helicase-assoc_dom"/>
</dbReference>
<comment type="similarity">
    <text evidence="6">Belongs to the DEAD box helicase family. DDX46/PRP5 subfamily.</text>
</comment>
<dbReference type="GO" id="GO:0003725">
    <property type="term" value="F:double-stranded RNA binding"/>
    <property type="evidence" value="ECO:0007669"/>
    <property type="project" value="TreeGrafter"/>
</dbReference>